<organism evidence="2 3">
    <name type="scientific">Streptomyces javensis</name>
    <dbReference type="NCBI Taxonomy" id="114698"/>
    <lineage>
        <taxon>Bacteria</taxon>
        <taxon>Bacillati</taxon>
        <taxon>Actinomycetota</taxon>
        <taxon>Actinomycetes</taxon>
        <taxon>Kitasatosporales</taxon>
        <taxon>Streptomycetaceae</taxon>
        <taxon>Streptomyces</taxon>
        <taxon>Streptomyces violaceusniger group</taxon>
    </lineage>
</organism>
<sequence length="549" mass="60480">MPEFAVPAELIRERLLVATPFTRPVEIQGAVVHGELNLEDVNSPASLHLKGCYFLHPVIMRNARLARVALDGSRLESLDARGLHVTQDVSLGRFEVHKGRKPQAFTVTNGVLLDGARIKGDLICTGAHLESNEGPAFSGEGIRVRNLLLDEMTVETKGSKEVQSRDKESAEKGAIQLSGAYVTGGLVDCRMSTVKNSVGHGFQGNGLRVRGSMFFGGIEVTSRDTAIKLLGAEVGIALVFGRISMERRDRQEDTHLTSTSDSAVRADHLHVGERTTLVGGTYRGSRKQEGVLGFLGAELGISLDLREIHMVNEDGRIILNLEDSRVARLILPADAICNNLRGKCDTDTAKKIKLDGAEFSRTRKIRGTNASQRDDWKHLLRWHHDPDYCAHPYERLALSYRDSGRDKDARNVLIAQQNHLAKTEDAGNCVSKAGLHILRALNGYGYRVSLLFLVWVPVLLTVTFSAGVFAHWFDATNGCNCNLVNQFAIGLNKVFYVFGAASGTEQCTLDMRTGAGQGVYAFFWLLRFASWVIFTFLLGAFLNLIRKLH</sequence>
<dbReference type="EMBL" id="JAEEAQ010000083">
    <property type="protein sequence ID" value="MBI0313687.1"/>
    <property type="molecule type" value="Genomic_DNA"/>
</dbReference>
<name>A0ABS0RAD7_9ACTN</name>
<accession>A0ABS0RAD7</accession>
<evidence type="ECO:0000256" key="1">
    <source>
        <dbReference type="SAM" id="Phobius"/>
    </source>
</evidence>
<comment type="caution">
    <text evidence="2">The sequence shown here is derived from an EMBL/GenBank/DDBJ whole genome shotgun (WGS) entry which is preliminary data.</text>
</comment>
<keyword evidence="1" id="KW-0472">Membrane</keyword>
<evidence type="ECO:0000313" key="2">
    <source>
        <dbReference type="EMBL" id="MBI0313687.1"/>
    </source>
</evidence>
<evidence type="ECO:0008006" key="4">
    <source>
        <dbReference type="Google" id="ProtNLM"/>
    </source>
</evidence>
<keyword evidence="3" id="KW-1185">Reference proteome</keyword>
<evidence type="ECO:0000313" key="3">
    <source>
        <dbReference type="Proteomes" id="UP000638849"/>
    </source>
</evidence>
<keyword evidence="1" id="KW-0812">Transmembrane</keyword>
<dbReference type="RefSeq" id="WP_198276814.1">
    <property type="nucleotide sequence ID" value="NZ_BAAAIF010000069.1"/>
</dbReference>
<proteinExistence type="predicted"/>
<protein>
    <recommendedName>
        <fullName evidence="4">Membrane-associated oxidoreductase</fullName>
    </recommendedName>
</protein>
<keyword evidence="1" id="KW-1133">Transmembrane helix</keyword>
<reference evidence="2 3" key="1">
    <citation type="submission" date="2020-12" db="EMBL/GenBank/DDBJ databases">
        <authorList>
            <person name="Kusuma A.B."/>
            <person name="Nouioui I."/>
            <person name="Goodfellow M."/>
        </authorList>
    </citation>
    <scope>NUCLEOTIDE SEQUENCE [LARGE SCALE GENOMIC DNA]</scope>
    <source>
        <strain evidence="2 3">DSM 41764</strain>
    </source>
</reference>
<dbReference type="Proteomes" id="UP000638849">
    <property type="component" value="Unassembled WGS sequence"/>
</dbReference>
<feature type="transmembrane region" description="Helical" evidence="1">
    <location>
        <begin position="448"/>
        <end position="473"/>
    </location>
</feature>
<feature type="transmembrane region" description="Helical" evidence="1">
    <location>
        <begin position="521"/>
        <end position="545"/>
    </location>
</feature>
<gene>
    <name evidence="2" type="ORF">JBF12_11915</name>
</gene>